<sequence>MATETIISSDNPSTIMKTMTISTPSSSFPAPDNAAGDVAVSDDCFEDGCSICLEPFSSHDPPTVTNCKHEYHLQCILEWSQRSTECPICCQLLELKDPTSQELLCAAKVERSKRARSSIRVVYEGPEVNHDSSYVIDPDEEEQFLQHFAAATSRARHVNRSRRQTASRLDSSEVFPTVPSEIGINLTYGLEGGLVTTGAPASTIEVEASSAVPSVVDVTSMTPETGDGHVGHRIFFRQPSPDAPRKLNSFEFLAFSESVKAKVSAASARYKETITKSTRGFKDKLLARNTTVKELGRGVQREMSAGIAGVARMIERLDLSSKRTGVFVPQSSAPVETPGAPAPAADTVNFSHEGKSVEESIATQYPIAGYREITHGMSSDVLSFNSTTRPAQADVSLI</sequence>
<organism evidence="10 11">
    <name type="scientific">Coffea arabica</name>
    <name type="common">Arabian coffee</name>
    <dbReference type="NCBI Taxonomy" id="13443"/>
    <lineage>
        <taxon>Eukaryota</taxon>
        <taxon>Viridiplantae</taxon>
        <taxon>Streptophyta</taxon>
        <taxon>Embryophyta</taxon>
        <taxon>Tracheophyta</taxon>
        <taxon>Spermatophyta</taxon>
        <taxon>Magnoliopsida</taxon>
        <taxon>eudicotyledons</taxon>
        <taxon>Gunneridae</taxon>
        <taxon>Pentapetalae</taxon>
        <taxon>asterids</taxon>
        <taxon>lamiids</taxon>
        <taxon>Gentianales</taxon>
        <taxon>Rubiaceae</taxon>
        <taxon>Ixoroideae</taxon>
        <taxon>Gardenieae complex</taxon>
        <taxon>Bertiereae - Coffeeae clade</taxon>
        <taxon>Coffeeae</taxon>
        <taxon>Coffea</taxon>
    </lineage>
</organism>
<keyword evidence="6" id="KW-0833">Ubl conjugation pathway</keyword>
<keyword evidence="7" id="KW-0862">Zinc</keyword>
<evidence type="ECO:0000256" key="2">
    <source>
        <dbReference type="ARBA" id="ARBA00012483"/>
    </source>
</evidence>
<evidence type="ECO:0000313" key="11">
    <source>
        <dbReference type="RefSeq" id="XP_027119394.1"/>
    </source>
</evidence>
<reference evidence="11" key="2">
    <citation type="submission" date="2025-08" db="UniProtKB">
        <authorList>
            <consortium name="RefSeq"/>
        </authorList>
    </citation>
    <scope>IDENTIFICATION</scope>
    <source>
        <tissue evidence="11">Leaves</tissue>
    </source>
</reference>
<dbReference type="InterPro" id="IPR001841">
    <property type="entry name" value="Znf_RING"/>
</dbReference>
<evidence type="ECO:0000256" key="3">
    <source>
        <dbReference type="ARBA" id="ARBA00022679"/>
    </source>
</evidence>
<proteinExistence type="predicted"/>
<dbReference type="AlphaFoldDB" id="A0A6P6WVH0"/>
<accession>A0A6P6WVH0</accession>
<evidence type="ECO:0000313" key="10">
    <source>
        <dbReference type="Proteomes" id="UP001652660"/>
    </source>
</evidence>
<dbReference type="InterPro" id="IPR013083">
    <property type="entry name" value="Znf_RING/FYVE/PHD"/>
</dbReference>
<dbReference type="Gene3D" id="3.30.40.10">
    <property type="entry name" value="Zinc/RING finger domain, C3HC4 (zinc finger)"/>
    <property type="match status" value="1"/>
</dbReference>
<evidence type="ECO:0000256" key="7">
    <source>
        <dbReference type="ARBA" id="ARBA00022833"/>
    </source>
</evidence>
<dbReference type="SUPFAM" id="SSF57850">
    <property type="entry name" value="RING/U-box"/>
    <property type="match status" value="1"/>
</dbReference>
<dbReference type="RefSeq" id="XP_027119394.1">
    <property type="nucleotide sequence ID" value="XM_027263593.2"/>
</dbReference>
<comment type="catalytic activity">
    <reaction evidence="1">
        <text>S-ubiquitinyl-[E2 ubiquitin-conjugating enzyme]-L-cysteine + [acceptor protein]-L-lysine = [E2 ubiquitin-conjugating enzyme]-L-cysteine + N(6)-ubiquitinyl-[acceptor protein]-L-lysine.</text>
        <dbReference type="EC" id="2.3.2.27"/>
    </reaction>
</comment>
<evidence type="ECO:0000259" key="9">
    <source>
        <dbReference type="PROSITE" id="PS50089"/>
    </source>
</evidence>
<reference evidence="10" key="1">
    <citation type="journal article" date="2025" name="Foods">
        <title>Unveiling the Microbial Signatures of Arabica Coffee Cherries: Insights into Ripeness Specific Diversity, Functional Traits, and Implications for Quality and Safety.</title>
        <authorList>
            <consortium name="RefSeq"/>
            <person name="Tenea G.N."/>
            <person name="Cifuentes V."/>
            <person name="Reyes P."/>
            <person name="Cevallos-Vallejos M."/>
        </authorList>
    </citation>
    <scope>NUCLEOTIDE SEQUENCE [LARGE SCALE GENOMIC DNA]</scope>
</reference>
<dbReference type="GeneID" id="113736560"/>
<dbReference type="Pfam" id="PF13639">
    <property type="entry name" value="zf-RING_2"/>
    <property type="match status" value="1"/>
</dbReference>
<dbReference type="SMART" id="SM00184">
    <property type="entry name" value="RING"/>
    <property type="match status" value="1"/>
</dbReference>
<evidence type="ECO:0000256" key="1">
    <source>
        <dbReference type="ARBA" id="ARBA00000900"/>
    </source>
</evidence>
<dbReference type="GO" id="GO:0061630">
    <property type="term" value="F:ubiquitin protein ligase activity"/>
    <property type="evidence" value="ECO:0007669"/>
    <property type="project" value="UniProtKB-EC"/>
</dbReference>
<keyword evidence="3" id="KW-0808">Transferase</keyword>
<dbReference type="EC" id="2.3.2.27" evidence="2"/>
<gene>
    <name evidence="11" type="primary">LOC113736560</name>
</gene>
<dbReference type="GO" id="GO:0008270">
    <property type="term" value="F:zinc ion binding"/>
    <property type="evidence" value="ECO:0007669"/>
    <property type="project" value="UniProtKB-KW"/>
</dbReference>
<name>A0A6P6WVH0_COFAR</name>
<dbReference type="PANTHER" id="PTHR46463">
    <property type="entry name" value="ZINC FINGER, RING/FYVE/PHD-TYPE"/>
    <property type="match status" value="1"/>
</dbReference>
<evidence type="ECO:0000256" key="8">
    <source>
        <dbReference type="PROSITE-ProRule" id="PRU00175"/>
    </source>
</evidence>
<dbReference type="Proteomes" id="UP001652660">
    <property type="component" value="Chromosome 3e"/>
</dbReference>
<keyword evidence="5 8" id="KW-0863">Zinc-finger</keyword>
<feature type="domain" description="RING-type" evidence="9">
    <location>
        <begin position="49"/>
        <end position="89"/>
    </location>
</feature>
<protein>
    <recommendedName>
        <fullName evidence="2">RING-type E3 ubiquitin transferase</fullName>
        <ecNumber evidence="2">2.3.2.27</ecNumber>
    </recommendedName>
</protein>
<evidence type="ECO:0000256" key="4">
    <source>
        <dbReference type="ARBA" id="ARBA00022723"/>
    </source>
</evidence>
<dbReference type="OrthoDB" id="8062037at2759"/>
<dbReference type="PANTHER" id="PTHR46463:SF16">
    <property type="entry name" value="E3 UBIQUITIN-PROTEIN LIGASE RHF1A"/>
    <property type="match status" value="1"/>
</dbReference>
<evidence type="ECO:0000256" key="5">
    <source>
        <dbReference type="ARBA" id="ARBA00022771"/>
    </source>
</evidence>
<keyword evidence="4" id="KW-0479">Metal-binding</keyword>
<evidence type="ECO:0000256" key="6">
    <source>
        <dbReference type="ARBA" id="ARBA00022786"/>
    </source>
</evidence>
<keyword evidence="10" id="KW-1185">Reference proteome</keyword>
<dbReference type="PROSITE" id="PS50089">
    <property type="entry name" value="ZF_RING_2"/>
    <property type="match status" value="1"/>
</dbReference>